<keyword evidence="3" id="KW-1185">Reference proteome</keyword>
<proteinExistence type="predicted"/>
<feature type="compositionally biased region" description="Basic residues" evidence="1">
    <location>
        <begin position="179"/>
        <end position="189"/>
    </location>
</feature>
<reference evidence="2 3" key="1">
    <citation type="journal article" date="2018" name="Plant J.">
        <title>Genome sequences of Chlorella sorokiniana UTEX 1602 and Micractinium conductrix SAG 241.80: implications to maltose excretion by a green alga.</title>
        <authorList>
            <person name="Arriola M.B."/>
            <person name="Velmurugan N."/>
            <person name="Zhang Y."/>
            <person name="Plunkett M.H."/>
            <person name="Hondzo H."/>
            <person name="Barney B.M."/>
        </authorList>
    </citation>
    <scope>NUCLEOTIDE SEQUENCE [LARGE SCALE GENOMIC DNA]</scope>
    <source>
        <strain evidence="2 3">SAG 241.80</strain>
    </source>
</reference>
<evidence type="ECO:0000313" key="2">
    <source>
        <dbReference type="EMBL" id="PSC70846.1"/>
    </source>
</evidence>
<feature type="compositionally biased region" description="Basic and acidic residues" evidence="1">
    <location>
        <begin position="262"/>
        <end position="285"/>
    </location>
</feature>
<gene>
    <name evidence="2" type="ORF">C2E20_5764</name>
</gene>
<dbReference type="AlphaFoldDB" id="A0A2P6V9T1"/>
<dbReference type="EMBL" id="LHPF02000017">
    <property type="protein sequence ID" value="PSC70846.1"/>
    <property type="molecule type" value="Genomic_DNA"/>
</dbReference>
<name>A0A2P6V9T1_9CHLO</name>
<evidence type="ECO:0000313" key="3">
    <source>
        <dbReference type="Proteomes" id="UP000239649"/>
    </source>
</evidence>
<accession>A0A2P6V9T1</accession>
<evidence type="ECO:0000256" key="1">
    <source>
        <dbReference type="SAM" id="MobiDB-lite"/>
    </source>
</evidence>
<feature type="region of interest" description="Disordered" evidence="1">
    <location>
        <begin position="179"/>
        <end position="207"/>
    </location>
</feature>
<protein>
    <submittedName>
        <fullName evidence="2">Uncharacterized protein</fullName>
    </submittedName>
</protein>
<sequence length="406" mass="41057">MAAAPEGSSGSRPLASFAPPAAAPARWSWQPGLRCSCGETVLACGLTASEIEALAADELFGEWECVSGGATAAPETETPVPMPPQPATPATFDRRTGLLHHSASAGAGAALAAGSPGGAGLAGGHSGGTALPVLARAAARLAGSSDDSVCSAAESTRSRFESVNRVAVAAGHDYVVRRSGCRRRSKEPRRRSVEGGPDGAGGAARTPRASQALSVLGQQLEAEQGEAAAVMLQQRSRLAGWRSGTAAQRLASASAPSFFVDGEERERQHKEADEQAERRRSDTARGVEAWVEAAAAASAAEDPGAATALGPDAAADTACCEPQSLAERLSAARGAPATLSARTRPASFALPVPASASQPTPPPGSPICTSLPVGSAGKAATQPPSADKPARSRCWHLSALGRLLRF</sequence>
<dbReference type="Proteomes" id="UP000239649">
    <property type="component" value="Unassembled WGS sequence"/>
</dbReference>
<feature type="region of interest" description="Disordered" evidence="1">
    <location>
        <begin position="351"/>
        <end position="391"/>
    </location>
</feature>
<organism evidence="2 3">
    <name type="scientific">Micractinium conductrix</name>
    <dbReference type="NCBI Taxonomy" id="554055"/>
    <lineage>
        <taxon>Eukaryota</taxon>
        <taxon>Viridiplantae</taxon>
        <taxon>Chlorophyta</taxon>
        <taxon>core chlorophytes</taxon>
        <taxon>Trebouxiophyceae</taxon>
        <taxon>Chlorellales</taxon>
        <taxon>Chlorellaceae</taxon>
        <taxon>Chlorella clade</taxon>
        <taxon>Micractinium</taxon>
    </lineage>
</organism>
<comment type="caution">
    <text evidence="2">The sequence shown here is derived from an EMBL/GenBank/DDBJ whole genome shotgun (WGS) entry which is preliminary data.</text>
</comment>
<feature type="region of interest" description="Disordered" evidence="1">
    <location>
        <begin position="252"/>
        <end position="285"/>
    </location>
</feature>